<keyword evidence="2 3" id="KW-0690">Ribosome biogenesis</keyword>
<dbReference type="RefSeq" id="WP_135848209.1">
    <property type="nucleotide sequence ID" value="NZ_RHPJ01000001.1"/>
</dbReference>
<dbReference type="GO" id="GO:0005829">
    <property type="term" value="C:cytosol"/>
    <property type="evidence" value="ECO:0007669"/>
    <property type="project" value="TreeGrafter"/>
</dbReference>
<keyword evidence="7" id="KW-1185">Reference proteome</keyword>
<dbReference type="GO" id="GO:0000028">
    <property type="term" value="P:ribosomal small subunit assembly"/>
    <property type="evidence" value="ECO:0007669"/>
    <property type="project" value="TreeGrafter"/>
</dbReference>
<comment type="caution">
    <text evidence="6">The sequence shown here is derived from an EMBL/GenBank/DDBJ whole genome shotgun (WGS) entry which is preliminary data.</text>
</comment>
<dbReference type="PANTHER" id="PTHR33867">
    <property type="entry name" value="RIBOSOME MATURATION FACTOR RIMP"/>
    <property type="match status" value="1"/>
</dbReference>
<dbReference type="Gene3D" id="3.30.300.70">
    <property type="entry name" value="RimP-like superfamily, N-terminal"/>
    <property type="match status" value="1"/>
</dbReference>
<sequence>MTAEELNRRLRAVVEPLASSHDLVAESAQLRTRGRLRTVVVVLDLADGPGSLGSDLLGEVTREISDALDADDVVEGAYTLEVSSPGVSRPLTQPRHFRRAERRLVRLALTDGSTLVARVRSADDDGVTVSRDGAPDGTHETLTYAQITTATVEVEMRRLEEN</sequence>
<proteinExistence type="inferred from homology"/>
<evidence type="ECO:0000259" key="4">
    <source>
        <dbReference type="Pfam" id="PF02576"/>
    </source>
</evidence>
<comment type="subcellular location">
    <subcellularLocation>
        <location evidence="3">Cytoplasm</location>
    </subcellularLocation>
</comment>
<dbReference type="GO" id="GO:0006412">
    <property type="term" value="P:translation"/>
    <property type="evidence" value="ECO:0007669"/>
    <property type="project" value="TreeGrafter"/>
</dbReference>
<evidence type="ECO:0000256" key="1">
    <source>
        <dbReference type="ARBA" id="ARBA00022490"/>
    </source>
</evidence>
<evidence type="ECO:0000313" key="6">
    <source>
        <dbReference type="EMBL" id="TGO05922.1"/>
    </source>
</evidence>
<evidence type="ECO:0000259" key="5">
    <source>
        <dbReference type="Pfam" id="PF17384"/>
    </source>
</evidence>
<reference evidence="6 7" key="1">
    <citation type="submission" date="2018-11" db="EMBL/GenBank/DDBJ databases">
        <title>Complete genome sequencing of the Actinobacteria Serinibacter sp. K3-2.</title>
        <authorList>
            <person name="Rakitin A.L."/>
            <person name="Beletsky A.V."/>
            <person name="Mardanov A.V."/>
            <person name="Ravin N.V."/>
            <person name="Gromova A.S."/>
            <person name="Filippova S.N."/>
            <person name="Gal'Chenko V.F."/>
        </authorList>
    </citation>
    <scope>NUCLEOTIDE SEQUENCE [LARGE SCALE GENOMIC DNA]</scope>
    <source>
        <strain evidence="6 7">K3-2</strain>
    </source>
</reference>
<evidence type="ECO:0000313" key="7">
    <source>
        <dbReference type="Proteomes" id="UP000297318"/>
    </source>
</evidence>
<accession>A0A4Z1E565</accession>
<gene>
    <name evidence="3" type="primary">rimP</name>
    <name evidence="6" type="ORF">SERN_0114</name>
</gene>
<dbReference type="Pfam" id="PF02576">
    <property type="entry name" value="RimP_N"/>
    <property type="match status" value="1"/>
</dbReference>
<evidence type="ECO:0000256" key="3">
    <source>
        <dbReference type="HAMAP-Rule" id="MF_01077"/>
    </source>
</evidence>
<feature type="domain" description="Ribosome maturation factor RimP C-terminal" evidence="5">
    <location>
        <begin position="91"/>
        <end position="155"/>
    </location>
</feature>
<dbReference type="HAMAP" id="MF_01077">
    <property type="entry name" value="RimP"/>
    <property type="match status" value="1"/>
</dbReference>
<keyword evidence="1 3" id="KW-0963">Cytoplasm</keyword>
<dbReference type="Proteomes" id="UP000297318">
    <property type="component" value="Unassembled WGS sequence"/>
</dbReference>
<protein>
    <recommendedName>
        <fullName evidence="3">Ribosome maturation factor RimP</fullName>
    </recommendedName>
</protein>
<dbReference type="InterPro" id="IPR003728">
    <property type="entry name" value="Ribosome_maturation_RimP"/>
</dbReference>
<dbReference type="AlphaFoldDB" id="A0A4Z1E565"/>
<organism evidence="6 7">
    <name type="scientific">Serinibacter arcticus</name>
    <dbReference type="NCBI Taxonomy" id="1655435"/>
    <lineage>
        <taxon>Bacteria</taxon>
        <taxon>Bacillati</taxon>
        <taxon>Actinomycetota</taxon>
        <taxon>Actinomycetes</taxon>
        <taxon>Micrococcales</taxon>
        <taxon>Beutenbergiaceae</taxon>
        <taxon>Serinibacter</taxon>
    </lineage>
</organism>
<comment type="function">
    <text evidence="3">Required for maturation of 30S ribosomal subunits.</text>
</comment>
<evidence type="ECO:0000256" key="2">
    <source>
        <dbReference type="ARBA" id="ARBA00022517"/>
    </source>
</evidence>
<dbReference type="InterPro" id="IPR035956">
    <property type="entry name" value="RimP_N_sf"/>
</dbReference>
<dbReference type="SUPFAM" id="SSF75420">
    <property type="entry name" value="YhbC-like, N-terminal domain"/>
    <property type="match status" value="1"/>
</dbReference>
<dbReference type="OrthoDB" id="9805006at2"/>
<dbReference type="EMBL" id="RHPJ01000001">
    <property type="protein sequence ID" value="TGO05922.1"/>
    <property type="molecule type" value="Genomic_DNA"/>
</dbReference>
<dbReference type="InterPro" id="IPR028998">
    <property type="entry name" value="RimP_C"/>
</dbReference>
<dbReference type="Pfam" id="PF17384">
    <property type="entry name" value="DUF150_C"/>
    <property type="match status" value="1"/>
</dbReference>
<name>A0A4Z1E565_9MICO</name>
<feature type="domain" description="Ribosome maturation factor RimP N-terminal" evidence="4">
    <location>
        <begin position="14"/>
        <end position="87"/>
    </location>
</feature>
<comment type="similarity">
    <text evidence="3">Belongs to the RimP family.</text>
</comment>
<dbReference type="PANTHER" id="PTHR33867:SF1">
    <property type="entry name" value="RIBOSOME MATURATION FACTOR RIMP"/>
    <property type="match status" value="1"/>
</dbReference>
<dbReference type="InterPro" id="IPR028989">
    <property type="entry name" value="RimP_N"/>
</dbReference>